<comment type="caution">
    <text evidence="2">The sequence shown here is derived from an EMBL/GenBank/DDBJ whole genome shotgun (WGS) entry which is preliminary data.</text>
</comment>
<organism evidence="2 3">
    <name type="scientific">Actinomortierella ambigua</name>
    <dbReference type="NCBI Taxonomy" id="1343610"/>
    <lineage>
        <taxon>Eukaryota</taxon>
        <taxon>Fungi</taxon>
        <taxon>Fungi incertae sedis</taxon>
        <taxon>Mucoromycota</taxon>
        <taxon>Mortierellomycotina</taxon>
        <taxon>Mortierellomycetes</taxon>
        <taxon>Mortierellales</taxon>
        <taxon>Mortierellaceae</taxon>
        <taxon>Actinomortierella</taxon>
    </lineage>
</organism>
<keyword evidence="3" id="KW-1185">Reference proteome</keyword>
<name>A0A9P6PND5_9FUNG</name>
<feature type="compositionally biased region" description="Low complexity" evidence="1">
    <location>
        <begin position="84"/>
        <end position="94"/>
    </location>
</feature>
<evidence type="ECO:0000313" key="2">
    <source>
        <dbReference type="EMBL" id="KAG0249287.1"/>
    </source>
</evidence>
<reference evidence="2" key="1">
    <citation type="journal article" date="2020" name="Fungal Divers.">
        <title>Resolving the Mortierellaceae phylogeny through synthesis of multi-gene phylogenetics and phylogenomics.</title>
        <authorList>
            <person name="Vandepol N."/>
            <person name="Liber J."/>
            <person name="Desiro A."/>
            <person name="Na H."/>
            <person name="Kennedy M."/>
            <person name="Barry K."/>
            <person name="Grigoriev I.V."/>
            <person name="Miller A.N."/>
            <person name="O'Donnell K."/>
            <person name="Stajich J.E."/>
            <person name="Bonito G."/>
        </authorList>
    </citation>
    <scope>NUCLEOTIDE SEQUENCE</scope>
    <source>
        <strain evidence="2">BC1065</strain>
    </source>
</reference>
<feature type="region of interest" description="Disordered" evidence="1">
    <location>
        <begin position="48"/>
        <end position="94"/>
    </location>
</feature>
<dbReference type="EMBL" id="JAAAJB010001033">
    <property type="protein sequence ID" value="KAG0249287.1"/>
    <property type="molecule type" value="Genomic_DNA"/>
</dbReference>
<gene>
    <name evidence="2" type="ORF">DFQ27_000239</name>
</gene>
<sequence length="119" mass="12247">MEGWLQVDPVLSFAVCRLCQIPQPSSVLAEIPVHVNANTTTTAALAAGSKQAGGGSSGGGGNVPSDKLANKENSDLSSRLWAQSTSMGRSRAGSASGILGGEEFLQHVDLQLIKAQLSR</sequence>
<protein>
    <submittedName>
        <fullName evidence="2">Uncharacterized protein</fullName>
    </submittedName>
</protein>
<evidence type="ECO:0000256" key="1">
    <source>
        <dbReference type="SAM" id="MobiDB-lite"/>
    </source>
</evidence>
<proteinExistence type="predicted"/>
<feature type="compositionally biased region" description="Gly residues" evidence="1">
    <location>
        <begin position="51"/>
        <end position="62"/>
    </location>
</feature>
<feature type="non-terminal residue" evidence="2">
    <location>
        <position position="119"/>
    </location>
</feature>
<accession>A0A9P6PND5</accession>
<dbReference type="AlphaFoldDB" id="A0A9P6PND5"/>
<evidence type="ECO:0000313" key="3">
    <source>
        <dbReference type="Proteomes" id="UP000807716"/>
    </source>
</evidence>
<dbReference type="Proteomes" id="UP000807716">
    <property type="component" value="Unassembled WGS sequence"/>
</dbReference>